<dbReference type="GO" id="GO:0004181">
    <property type="term" value="F:metallocarboxypeptidase activity"/>
    <property type="evidence" value="ECO:0007669"/>
    <property type="project" value="InterPro"/>
</dbReference>
<keyword evidence="6" id="KW-0732">Signal</keyword>
<accession>A0A162S6W2</accession>
<keyword evidence="10" id="KW-1015">Disulfide bond</keyword>
<dbReference type="InterPro" id="IPR036990">
    <property type="entry name" value="M14A-like_propep"/>
</dbReference>
<dbReference type="GO" id="GO:0006508">
    <property type="term" value="P:proteolysis"/>
    <property type="evidence" value="ECO:0007669"/>
    <property type="project" value="UniProtKB-KW"/>
</dbReference>
<dbReference type="PRINTS" id="PR00765">
    <property type="entry name" value="CRBOXYPTASEA"/>
</dbReference>
<dbReference type="Pfam" id="PF02244">
    <property type="entry name" value="Propep_M14"/>
    <property type="match status" value="1"/>
</dbReference>
<keyword evidence="3 13" id="KW-0121">Carboxypeptidase</keyword>
<dbReference type="FunFam" id="3.40.630.10:FF:000197">
    <property type="entry name" value="Uncharacterized protein"/>
    <property type="match status" value="1"/>
</dbReference>
<keyword evidence="7" id="KW-0378">Hydrolase</keyword>
<evidence type="ECO:0000256" key="6">
    <source>
        <dbReference type="ARBA" id="ARBA00022729"/>
    </source>
</evidence>
<keyword evidence="5" id="KW-0479">Metal-binding</keyword>
<comment type="caution">
    <text evidence="13">The sequence shown here is derived from an EMBL/GenBank/DDBJ whole genome shotgun (WGS) entry which is preliminary data.</text>
</comment>
<protein>
    <submittedName>
        <fullName evidence="13">Putative Carboxypeptidase B</fullName>
    </submittedName>
</protein>
<dbReference type="PANTHER" id="PTHR11705">
    <property type="entry name" value="PROTEASE FAMILY M14 CARBOXYPEPTIDASE A,B"/>
    <property type="match status" value="1"/>
</dbReference>
<dbReference type="Gene3D" id="3.40.630.10">
    <property type="entry name" value="Zn peptidases"/>
    <property type="match status" value="1"/>
</dbReference>
<keyword evidence="4" id="KW-0645">Protease</keyword>
<gene>
    <name evidence="13" type="ORF">APZ42_012198</name>
</gene>
<sequence>MSIVCVAAEKDRSSPVRLSKFYLEEVGSYTNYKMSTLVFVLTVSFMTIACYAAPRGQCKANRDNSVSYSGFQVWTITPHSKTKQINLMKIIQHYNLEIWKETNEIHEPVNVMVPPRYQKEIRLKLEEVKIPYDVEISDLQKAISTENPKTNDSAVNSKTAHQMDWTSYHRLDDIYGYLSYLADRYPCRVQLLNVGSSYEGRPLYVVHITNSTSPDTPAIWIDGGFHAREWISPALATYIIQQLVEEPSNAELLVNVNWYIMPVVNPDGYEYTHLKNRLWRKTRSPTGSASAKCQGVDLNRNFDFKWGGPGSSSNPCSQVYKGPSAFSEPETLAYSNFITSKSNEIKLYLTLHSSGQLIMLPWGYERNTFPSDYDEMLTLAKNAACKFRKFTYKVGNKVDLLYRASGNSADWAKSIGIKYVYSVELPINGFILPASNILPVSQDFFRAMDVFAAEVSTLNAS</sequence>
<feature type="domain" description="Peptidase M14" evidence="12">
    <location>
        <begin position="167"/>
        <end position="455"/>
    </location>
</feature>
<reference evidence="13 14" key="1">
    <citation type="submission" date="2016-03" db="EMBL/GenBank/DDBJ databases">
        <title>EvidentialGene: Evidence-directed Construction of Genes on Genomes.</title>
        <authorList>
            <person name="Gilbert D.G."/>
            <person name="Choi J.-H."/>
            <person name="Mockaitis K."/>
            <person name="Colbourne J."/>
            <person name="Pfrender M."/>
        </authorList>
    </citation>
    <scope>NUCLEOTIDE SEQUENCE [LARGE SCALE GENOMIC DNA]</scope>
    <source>
        <strain evidence="13 14">Xinb3</strain>
        <tissue evidence="13">Complete organism</tissue>
    </source>
</reference>
<evidence type="ECO:0000256" key="2">
    <source>
        <dbReference type="ARBA" id="ARBA00005988"/>
    </source>
</evidence>
<evidence type="ECO:0000256" key="7">
    <source>
        <dbReference type="ARBA" id="ARBA00022801"/>
    </source>
</evidence>
<evidence type="ECO:0000256" key="4">
    <source>
        <dbReference type="ARBA" id="ARBA00022670"/>
    </source>
</evidence>
<dbReference type="Proteomes" id="UP000076858">
    <property type="component" value="Unassembled WGS sequence"/>
</dbReference>
<keyword evidence="8" id="KW-0862">Zinc</keyword>
<dbReference type="PROSITE" id="PS00132">
    <property type="entry name" value="CARBOXYPEPT_ZN_1"/>
    <property type="match status" value="1"/>
</dbReference>
<evidence type="ECO:0000259" key="12">
    <source>
        <dbReference type="PROSITE" id="PS52035"/>
    </source>
</evidence>
<evidence type="ECO:0000313" key="13">
    <source>
        <dbReference type="EMBL" id="KZS21059.1"/>
    </source>
</evidence>
<evidence type="ECO:0000256" key="3">
    <source>
        <dbReference type="ARBA" id="ARBA00022645"/>
    </source>
</evidence>
<dbReference type="InterPro" id="IPR000834">
    <property type="entry name" value="Peptidase_M14"/>
</dbReference>
<dbReference type="InterPro" id="IPR003146">
    <property type="entry name" value="M14A_act_pep"/>
</dbReference>
<keyword evidence="9" id="KW-0482">Metalloprotease</keyword>
<dbReference type="Gene3D" id="3.30.70.340">
    <property type="entry name" value="Metallocarboxypeptidase-like"/>
    <property type="match status" value="1"/>
</dbReference>
<organism evidence="13 14">
    <name type="scientific">Daphnia magna</name>
    <dbReference type="NCBI Taxonomy" id="35525"/>
    <lineage>
        <taxon>Eukaryota</taxon>
        <taxon>Metazoa</taxon>
        <taxon>Ecdysozoa</taxon>
        <taxon>Arthropoda</taxon>
        <taxon>Crustacea</taxon>
        <taxon>Branchiopoda</taxon>
        <taxon>Diplostraca</taxon>
        <taxon>Cladocera</taxon>
        <taxon>Anomopoda</taxon>
        <taxon>Daphniidae</taxon>
        <taxon>Daphnia</taxon>
    </lineage>
</organism>
<evidence type="ECO:0000313" key="14">
    <source>
        <dbReference type="Proteomes" id="UP000076858"/>
    </source>
</evidence>
<dbReference type="SUPFAM" id="SSF53187">
    <property type="entry name" value="Zn-dependent exopeptidases"/>
    <property type="match status" value="1"/>
</dbReference>
<dbReference type="EMBL" id="LRGB01000084">
    <property type="protein sequence ID" value="KZS21059.1"/>
    <property type="molecule type" value="Genomic_DNA"/>
</dbReference>
<dbReference type="SUPFAM" id="SSF54897">
    <property type="entry name" value="Protease propeptides/inhibitors"/>
    <property type="match status" value="1"/>
</dbReference>
<evidence type="ECO:0000256" key="8">
    <source>
        <dbReference type="ARBA" id="ARBA00022833"/>
    </source>
</evidence>
<dbReference type="CDD" id="cd03860">
    <property type="entry name" value="M14_CP_A-B_like"/>
    <property type="match status" value="1"/>
</dbReference>
<evidence type="ECO:0000256" key="10">
    <source>
        <dbReference type="ARBA" id="ARBA00023157"/>
    </source>
</evidence>
<feature type="active site" description="Proton donor/acceptor" evidence="11">
    <location>
        <position position="424"/>
    </location>
</feature>
<dbReference type="GO" id="GO:0008270">
    <property type="term" value="F:zinc ion binding"/>
    <property type="evidence" value="ECO:0007669"/>
    <property type="project" value="InterPro"/>
</dbReference>
<dbReference type="InterPro" id="IPR057246">
    <property type="entry name" value="CARBOXYPEPT_ZN_1"/>
</dbReference>
<evidence type="ECO:0000256" key="1">
    <source>
        <dbReference type="ARBA" id="ARBA00001947"/>
    </source>
</evidence>
<comment type="similarity">
    <text evidence="2 11">Belongs to the peptidase M14 family.</text>
</comment>
<comment type="cofactor">
    <cofactor evidence="1">
        <name>Zn(2+)</name>
        <dbReference type="ChEBI" id="CHEBI:29105"/>
    </cofactor>
</comment>
<evidence type="ECO:0000256" key="5">
    <source>
        <dbReference type="ARBA" id="ARBA00022723"/>
    </source>
</evidence>
<evidence type="ECO:0000256" key="11">
    <source>
        <dbReference type="PROSITE-ProRule" id="PRU01379"/>
    </source>
</evidence>
<dbReference type="GO" id="GO:0005615">
    <property type="term" value="C:extracellular space"/>
    <property type="evidence" value="ECO:0007669"/>
    <property type="project" value="TreeGrafter"/>
</dbReference>
<name>A0A162S6W2_9CRUS</name>
<dbReference type="SMART" id="SM00631">
    <property type="entry name" value="Zn_pept"/>
    <property type="match status" value="1"/>
</dbReference>
<proteinExistence type="inferred from homology"/>
<evidence type="ECO:0000256" key="9">
    <source>
        <dbReference type="ARBA" id="ARBA00023049"/>
    </source>
</evidence>
<dbReference type="OrthoDB" id="3626597at2759"/>
<dbReference type="AlphaFoldDB" id="A0A162S6W2"/>
<dbReference type="Pfam" id="PF00246">
    <property type="entry name" value="Peptidase_M14"/>
    <property type="match status" value="1"/>
</dbReference>
<dbReference type="PROSITE" id="PS52035">
    <property type="entry name" value="PEPTIDASE_M14"/>
    <property type="match status" value="1"/>
</dbReference>
<keyword evidence="14" id="KW-1185">Reference proteome</keyword>
<dbReference type="PANTHER" id="PTHR11705:SF91">
    <property type="entry name" value="FI01817P-RELATED"/>
    <property type="match status" value="1"/>
</dbReference>